<dbReference type="InterPro" id="IPR037365">
    <property type="entry name" value="Slowmo/Ups"/>
</dbReference>
<name>A0A1D2VL19_9ASCO</name>
<dbReference type="RefSeq" id="XP_020048601.1">
    <property type="nucleotide sequence ID" value="XM_020190348.1"/>
</dbReference>
<dbReference type="GO" id="GO:0032048">
    <property type="term" value="P:cardiolipin metabolic process"/>
    <property type="evidence" value="ECO:0007669"/>
    <property type="project" value="EnsemblFungi"/>
</dbReference>
<accession>A0A1D2VL19</accession>
<reference evidence="3" key="1">
    <citation type="submission" date="2016-05" db="EMBL/GenBank/DDBJ databases">
        <title>Comparative genomics of biotechnologically important yeasts.</title>
        <authorList>
            <consortium name="DOE Joint Genome Institute"/>
            <person name="Riley R."/>
            <person name="Haridas S."/>
            <person name="Wolfe K.H."/>
            <person name="Lopes M.R."/>
            <person name="Hittinger C.T."/>
            <person name="Goker M."/>
            <person name="Salamov A."/>
            <person name="Wisecaver J."/>
            <person name="Long T.M."/>
            <person name="Aerts A.L."/>
            <person name="Barry K."/>
            <person name="Choi C."/>
            <person name="Clum A."/>
            <person name="Coughlan A.Y."/>
            <person name="Deshpande S."/>
            <person name="Douglass A.P."/>
            <person name="Hanson S.J."/>
            <person name="Klenk H.-P."/>
            <person name="Labutti K."/>
            <person name="Lapidus A."/>
            <person name="Lindquist E."/>
            <person name="Lipzen A."/>
            <person name="Meier-Kolthoff J.P."/>
            <person name="Ohm R.A."/>
            <person name="Otillar R.P."/>
            <person name="Pangilinan J."/>
            <person name="Peng Y."/>
            <person name="Rokas A."/>
            <person name="Rosa C.A."/>
            <person name="Scheuner C."/>
            <person name="Sibirny A.A."/>
            <person name="Slot J.C."/>
            <person name="Stielow J.B."/>
            <person name="Sun H."/>
            <person name="Kurtzman C.P."/>
            <person name="Blackwell M."/>
            <person name="Grigoriev I.V."/>
            <person name="Jeffries T.W."/>
        </authorList>
    </citation>
    <scope>NUCLEOTIDE SEQUENCE [LARGE SCALE GENOMIC DNA]</scope>
    <source>
        <strain evidence="3">DSM 1968</strain>
    </source>
</reference>
<dbReference type="STRING" id="1344418.A0A1D2VL19"/>
<dbReference type="OrthoDB" id="341300at2759"/>
<dbReference type="Proteomes" id="UP000095038">
    <property type="component" value="Unassembled WGS sequence"/>
</dbReference>
<organism evidence="2 3">
    <name type="scientific">Ascoidea rubescens DSM 1968</name>
    <dbReference type="NCBI Taxonomy" id="1344418"/>
    <lineage>
        <taxon>Eukaryota</taxon>
        <taxon>Fungi</taxon>
        <taxon>Dikarya</taxon>
        <taxon>Ascomycota</taxon>
        <taxon>Saccharomycotina</taxon>
        <taxon>Saccharomycetes</taxon>
        <taxon>Ascoideaceae</taxon>
        <taxon>Ascoidea</taxon>
    </lineage>
</organism>
<dbReference type="InParanoid" id="A0A1D2VL19"/>
<evidence type="ECO:0000313" key="3">
    <source>
        <dbReference type="Proteomes" id="UP000095038"/>
    </source>
</evidence>
<keyword evidence="3" id="KW-1185">Reference proteome</keyword>
<dbReference type="AlphaFoldDB" id="A0A1D2VL19"/>
<dbReference type="EMBL" id="KV454477">
    <property type="protein sequence ID" value="ODV62294.1"/>
    <property type="molecule type" value="Genomic_DNA"/>
</dbReference>
<sequence length="188" mass="22531">MVLWYKNGNEYNYNFQTVSLAIYNKYPNPFSTHVLSVDTIENRIDSEGNLHRTRLIMKEGRLPIWAKPFLKNINRSWIIEKSIVNPQKKIMKLYTRNLDHTRILKIEEYSKYYFDSIIKKTIVKSQVKFSSTFKGLGIKDRIEKWSHKRFDDNIKKSSNGLLYVLKQLDEKTKKWKENYKISNTTQIQ</sequence>
<evidence type="ECO:0000313" key="2">
    <source>
        <dbReference type="EMBL" id="ODV62294.1"/>
    </source>
</evidence>
<protein>
    <submittedName>
        <fullName evidence="2">MSF1-domain-containing protein</fullName>
    </submittedName>
</protein>
<dbReference type="GO" id="GO:0005743">
    <property type="term" value="C:mitochondrial inner membrane"/>
    <property type="evidence" value="ECO:0007669"/>
    <property type="project" value="EnsemblFungi"/>
</dbReference>
<dbReference type="GeneID" id="30963984"/>
<dbReference type="FunCoup" id="A0A1D2VL19">
    <property type="interactions" value="368"/>
</dbReference>
<dbReference type="GO" id="GO:2001247">
    <property type="term" value="P:positive regulation of phosphatidylcholine biosynthetic process"/>
    <property type="evidence" value="ECO:0007669"/>
    <property type="project" value="EnsemblFungi"/>
</dbReference>
<evidence type="ECO:0000259" key="1">
    <source>
        <dbReference type="PROSITE" id="PS50904"/>
    </source>
</evidence>
<dbReference type="PROSITE" id="PS50904">
    <property type="entry name" value="PRELI_MSF1"/>
    <property type="match status" value="1"/>
</dbReference>
<dbReference type="GO" id="GO:0120010">
    <property type="term" value="P:intermembrane phospholipid transfer"/>
    <property type="evidence" value="ECO:0007669"/>
    <property type="project" value="EnsemblFungi"/>
</dbReference>
<dbReference type="Pfam" id="PF04707">
    <property type="entry name" value="PRELI"/>
    <property type="match status" value="1"/>
</dbReference>
<proteinExistence type="predicted"/>
<feature type="domain" description="PRELI/MSF1" evidence="1">
    <location>
        <begin position="1"/>
        <end position="173"/>
    </location>
</feature>
<dbReference type="GO" id="GO:1990050">
    <property type="term" value="F:phosphatidic acid transfer activity"/>
    <property type="evidence" value="ECO:0007669"/>
    <property type="project" value="EnsemblFungi"/>
</dbReference>
<dbReference type="GO" id="GO:0005758">
    <property type="term" value="C:mitochondrial intermembrane space"/>
    <property type="evidence" value="ECO:0007669"/>
    <property type="project" value="EnsemblFungi"/>
</dbReference>
<gene>
    <name evidence="2" type="ORF">ASCRUDRAFT_32302</name>
</gene>
<dbReference type="PANTHER" id="PTHR11158">
    <property type="entry name" value="MSF1/PX19 RELATED"/>
    <property type="match status" value="1"/>
</dbReference>
<dbReference type="InterPro" id="IPR006797">
    <property type="entry name" value="PRELI/MSF1_dom"/>
</dbReference>